<keyword evidence="2 5" id="KW-0479">Metal-binding</keyword>
<keyword evidence="3" id="KW-0378">Hydrolase</keyword>
<accession>A0A7W7Y5Q2</accession>
<dbReference type="InterPro" id="IPR036005">
    <property type="entry name" value="Creatinase/aminopeptidase-like"/>
</dbReference>
<dbReference type="GO" id="GO:0006508">
    <property type="term" value="P:proteolysis"/>
    <property type="evidence" value="ECO:0007669"/>
    <property type="project" value="UniProtKB-KW"/>
</dbReference>
<comment type="similarity">
    <text evidence="5">Belongs to the peptidase M24B family.</text>
</comment>
<evidence type="ECO:0000256" key="3">
    <source>
        <dbReference type="ARBA" id="ARBA00022801"/>
    </source>
</evidence>
<dbReference type="GO" id="GO:0046872">
    <property type="term" value="F:metal ion binding"/>
    <property type="evidence" value="ECO:0007669"/>
    <property type="project" value="UniProtKB-KW"/>
</dbReference>
<dbReference type="InterPro" id="IPR000994">
    <property type="entry name" value="Pept_M24"/>
</dbReference>
<dbReference type="Pfam" id="PF01321">
    <property type="entry name" value="Creatinase_N"/>
    <property type="match status" value="1"/>
</dbReference>
<dbReference type="GO" id="GO:0008237">
    <property type="term" value="F:metallopeptidase activity"/>
    <property type="evidence" value="ECO:0007669"/>
    <property type="project" value="UniProtKB-KW"/>
</dbReference>
<dbReference type="AlphaFoldDB" id="A0A7W7Y5Q2"/>
<evidence type="ECO:0000256" key="2">
    <source>
        <dbReference type="ARBA" id="ARBA00022723"/>
    </source>
</evidence>
<dbReference type="PROSITE" id="PS00491">
    <property type="entry name" value="PROLINE_PEPTIDASE"/>
    <property type="match status" value="1"/>
</dbReference>
<keyword evidence="9" id="KW-1185">Reference proteome</keyword>
<keyword evidence="1" id="KW-0645">Protease</keyword>
<reference evidence="8 9" key="1">
    <citation type="submission" date="2020-08" db="EMBL/GenBank/DDBJ databases">
        <title>Genomic Encyclopedia of Type Strains, Phase IV (KMG-IV): sequencing the most valuable type-strain genomes for metagenomic binning, comparative biology and taxonomic classification.</title>
        <authorList>
            <person name="Goeker M."/>
        </authorList>
    </citation>
    <scope>NUCLEOTIDE SEQUENCE [LARGE SCALE GENOMIC DNA]</scope>
    <source>
        <strain evidence="8 9">DSM 22071</strain>
    </source>
</reference>
<dbReference type="InterPro" id="IPR000587">
    <property type="entry name" value="Creatinase_N"/>
</dbReference>
<protein>
    <submittedName>
        <fullName evidence="8">Xaa-Pro aminopeptidase</fullName>
    </submittedName>
</protein>
<dbReference type="SUPFAM" id="SSF53092">
    <property type="entry name" value="Creatinase/prolidase N-terminal domain"/>
    <property type="match status" value="1"/>
</dbReference>
<evidence type="ECO:0000259" key="6">
    <source>
        <dbReference type="Pfam" id="PF00557"/>
    </source>
</evidence>
<organism evidence="8 9">
    <name type="scientific">Desulfurispira natronophila</name>
    <dbReference type="NCBI Taxonomy" id="682562"/>
    <lineage>
        <taxon>Bacteria</taxon>
        <taxon>Pseudomonadati</taxon>
        <taxon>Chrysiogenota</taxon>
        <taxon>Chrysiogenia</taxon>
        <taxon>Chrysiogenales</taxon>
        <taxon>Chrysiogenaceae</taxon>
        <taxon>Desulfurispira</taxon>
    </lineage>
</organism>
<proteinExistence type="inferred from homology"/>
<evidence type="ECO:0000259" key="7">
    <source>
        <dbReference type="Pfam" id="PF01321"/>
    </source>
</evidence>
<feature type="domain" description="Creatinase N-terminal" evidence="7">
    <location>
        <begin position="8"/>
        <end position="118"/>
    </location>
</feature>
<dbReference type="InterPro" id="IPR050659">
    <property type="entry name" value="Peptidase_M24B"/>
</dbReference>
<sequence>MHPLDNQEALLITNLANLDYLTGFSGSHGAGLFTDGQLMLFTDSRYYDAARQQCFFDEIVQASGSLEITLSQVLADKRIKTLYVEQSLSLERWQRFREQFAHASLQPVASPLEFLRSCKDHLELDLIRNSIHISITAFERISSCLRPGTSEREIAAELEYQCRRLGADSQAFSTIVAWGPGSAVPHHQTGANRVEQGGNLLMDWGAKAHYCSDMTRTFFFEKPQKQMEEIYRIVLEAQLAAIEQLKPGVKLIDVDAAARSVITDYGFGEFFGHGTGHSLGIEIHEHPTISPRSGDAIAEPGMVLTVEPGIYLPGSGGVRIEDVVLVTPTGNEVLTSALPKGLESAVL</sequence>
<evidence type="ECO:0000256" key="1">
    <source>
        <dbReference type="ARBA" id="ARBA00022670"/>
    </source>
</evidence>
<dbReference type="PANTHER" id="PTHR46112">
    <property type="entry name" value="AMINOPEPTIDASE"/>
    <property type="match status" value="1"/>
</dbReference>
<dbReference type="Proteomes" id="UP000528322">
    <property type="component" value="Unassembled WGS sequence"/>
</dbReference>
<dbReference type="EMBL" id="JACHID010000012">
    <property type="protein sequence ID" value="MBB5022565.1"/>
    <property type="molecule type" value="Genomic_DNA"/>
</dbReference>
<dbReference type="PANTHER" id="PTHR46112:SF2">
    <property type="entry name" value="XAA-PRO AMINOPEPTIDASE P-RELATED"/>
    <property type="match status" value="1"/>
</dbReference>
<dbReference type="InterPro" id="IPR029149">
    <property type="entry name" value="Creatin/AminoP/Spt16_N"/>
</dbReference>
<evidence type="ECO:0000256" key="5">
    <source>
        <dbReference type="RuleBase" id="RU000590"/>
    </source>
</evidence>
<gene>
    <name evidence="8" type="ORF">HNR37_001903</name>
</gene>
<dbReference type="GO" id="GO:0004177">
    <property type="term" value="F:aminopeptidase activity"/>
    <property type="evidence" value="ECO:0007669"/>
    <property type="project" value="UniProtKB-KW"/>
</dbReference>
<keyword evidence="4" id="KW-0482">Metalloprotease</keyword>
<evidence type="ECO:0000313" key="9">
    <source>
        <dbReference type="Proteomes" id="UP000528322"/>
    </source>
</evidence>
<dbReference type="Gene3D" id="3.40.350.10">
    <property type="entry name" value="Creatinase/prolidase N-terminal domain"/>
    <property type="match status" value="1"/>
</dbReference>
<dbReference type="InterPro" id="IPR001131">
    <property type="entry name" value="Peptidase_M24B_aminopep-P_CS"/>
</dbReference>
<evidence type="ECO:0000313" key="8">
    <source>
        <dbReference type="EMBL" id="MBB5022565.1"/>
    </source>
</evidence>
<dbReference type="SUPFAM" id="SSF55920">
    <property type="entry name" value="Creatinase/aminopeptidase"/>
    <property type="match status" value="1"/>
</dbReference>
<dbReference type="CDD" id="cd01092">
    <property type="entry name" value="APP-like"/>
    <property type="match status" value="1"/>
</dbReference>
<dbReference type="Pfam" id="PF00557">
    <property type="entry name" value="Peptidase_M24"/>
    <property type="match status" value="1"/>
</dbReference>
<dbReference type="Gene3D" id="3.90.230.10">
    <property type="entry name" value="Creatinase/methionine aminopeptidase superfamily"/>
    <property type="match status" value="1"/>
</dbReference>
<comment type="caution">
    <text evidence="8">The sequence shown here is derived from an EMBL/GenBank/DDBJ whole genome shotgun (WGS) entry which is preliminary data.</text>
</comment>
<feature type="domain" description="Peptidase M24" evidence="6">
    <location>
        <begin position="126"/>
        <end position="328"/>
    </location>
</feature>
<evidence type="ECO:0000256" key="4">
    <source>
        <dbReference type="ARBA" id="ARBA00023049"/>
    </source>
</evidence>
<keyword evidence="8" id="KW-0031">Aminopeptidase</keyword>
<name>A0A7W7Y5Q2_9BACT</name>